<evidence type="ECO:0000256" key="1">
    <source>
        <dbReference type="ARBA" id="ARBA00009004"/>
    </source>
</evidence>
<gene>
    <name evidence="4" type="ORF">SAMN04244572_00054</name>
    <name evidence="5" type="ORF">SAMN04244579_00512</name>
</gene>
<dbReference type="RefSeq" id="WP_090729000.1">
    <property type="nucleotide sequence ID" value="NZ_FNYO01000004.1"/>
</dbReference>
<dbReference type="InterPro" id="IPR036249">
    <property type="entry name" value="Thioredoxin-like_sf"/>
</dbReference>
<evidence type="ECO:0000256" key="2">
    <source>
        <dbReference type="PIRNR" id="PIRNR038934"/>
    </source>
</evidence>
<dbReference type="EMBL" id="FNYO01000004">
    <property type="protein sequence ID" value="SEI44574.1"/>
    <property type="molecule type" value="Genomic_DNA"/>
</dbReference>
<sequence>MSHPLIERLTATLGYPLLDAAGLDRQVQAQPFSVLFFAGDPRRFPETLDVAVILPELVKAFPQLAPALIAGADEAGLQGRYGFSVWPSLVFLKEGRFLGSLSRVLNWGEYLERIPPILAGTPQDLPPLPVLSPERGAPTCSPTEASQP</sequence>
<dbReference type="Gene3D" id="3.40.30.10">
    <property type="entry name" value="Glutaredoxin"/>
    <property type="match status" value="1"/>
</dbReference>
<reference evidence="6 7" key="1">
    <citation type="submission" date="2016-10" db="EMBL/GenBank/DDBJ databases">
        <authorList>
            <person name="de Groot N.N."/>
        </authorList>
    </citation>
    <scope>NUCLEOTIDE SEQUENCE [LARGE SCALE GENOMIC DNA]</scope>
    <source>
        <strain evidence="5 6">DSM 1041</strain>
        <strain evidence="4 7">DSM 373</strain>
    </source>
</reference>
<proteinExistence type="inferred from homology"/>
<dbReference type="OrthoDB" id="6560050at2"/>
<evidence type="ECO:0000313" key="6">
    <source>
        <dbReference type="Proteomes" id="UP000199005"/>
    </source>
</evidence>
<dbReference type="CDD" id="cd02965">
    <property type="entry name" value="HyaE"/>
    <property type="match status" value="1"/>
</dbReference>
<dbReference type="AlphaFoldDB" id="A0A1H6Q920"/>
<dbReference type="Proteomes" id="UP000199250">
    <property type="component" value="Unassembled WGS sequence"/>
</dbReference>
<comment type="similarity">
    <text evidence="1 2">Belongs to the HupG/HyaE family.</text>
</comment>
<dbReference type="InterPro" id="IPR010893">
    <property type="entry name" value="NiFe-hyd_mat_HyaE"/>
</dbReference>
<name>A0A1H6Q920_9GAMM</name>
<evidence type="ECO:0000313" key="4">
    <source>
        <dbReference type="EMBL" id="SEI40279.1"/>
    </source>
</evidence>
<dbReference type="EMBL" id="FNYQ01000001">
    <property type="protein sequence ID" value="SEI40279.1"/>
    <property type="molecule type" value="Genomic_DNA"/>
</dbReference>
<accession>A0A1H6Q920</accession>
<evidence type="ECO:0000313" key="7">
    <source>
        <dbReference type="Proteomes" id="UP000199250"/>
    </source>
</evidence>
<feature type="region of interest" description="Disordered" evidence="3">
    <location>
        <begin position="128"/>
        <end position="148"/>
    </location>
</feature>
<dbReference type="Proteomes" id="UP000199005">
    <property type="component" value="Unassembled WGS sequence"/>
</dbReference>
<evidence type="ECO:0000313" key="5">
    <source>
        <dbReference type="EMBL" id="SEI44574.1"/>
    </source>
</evidence>
<dbReference type="Pfam" id="PF07449">
    <property type="entry name" value="HyaE"/>
    <property type="match status" value="1"/>
</dbReference>
<evidence type="ECO:0000256" key="3">
    <source>
        <dbReference type="SAM" id="MobiDB-lite"/>
    </source>
</evidence>
<organism evidence="4 7">
    <name type="scientific">Azotobacter beijerinckii</name>
    <dbReference type="NCBI Taxonomy" id="170623"/>
    <lineage>
        <taxon>Bacteria</taxon>
        <taxon>Pseudomonadati</taxon>
        <taxon>Pseudomonadota</taxon>
        <taxon>Gammaproteobacteria</taxon>
        <taxon>Pseudomonadales</taxon>
        <taxon>Pseudomonadaceae</taxon>
        <taxon>Azotobacter</taxon>
    </lineage>
</organism>
<dbReference type="SUPFAM" id="SSF52833">
    <property type="entry name" value="Thioredoxin-like"/>
    <property type="match status" value="1"/>
</dbReference>
<protein>
    <recommendedName>
        <fullName evidence="2">Hydrogenase expression/formation protein</fullName>
    </recommendedName>
</protein>
<dbReference type="PIRSF" id="PIRSF038934">
    <property type="entry name" value="HyaE_HupG"/>
    <property type="match status" value="1"/>
</dbReference>
<dbReference type="STRING" id="170623.SAMN04244579_00512"/>